<evidence type="ECO:0000256" key="8">
    <source>
        <dbReference type="ARBA" id="ARBA00010271"/>
    </source>
</evidence>
<keyword evidence="15 32" id="KW-0547">Nucleotide-binding</keyword>
<dbReference type="Pfam" id="PF17855">
    <property type="entry name" value="MCM_lid"/>
    <property type="match status" value="1"/>
</dbReference>
<keyword evidence="34" id="KW-0175">Coiled coil</keyword>
<evidence type="ECO:0000256" key="30">
    <source>
        <dbReference type="ARBA" id="ARBA00023242"/>
    </source>
</evidence>
<dbReference type="EC" id="1.8.3.2" evidence="33"/>
<dbReference type="InterPro" id="IPR027925">
    <property type="entry name" value="MCM_N"/>
</dbReference>
<dbReference type="SUPFAM" id="SSF50249">
    <property type="entry name" value="Nucleic acid-binding proteins"/>
    <property type="match status" value="1"/>
</dbReference>
<dbReference type="SUPFAM" id="SSF52540">
    <property type="entry name" value="P-loop containing nucleoside triphosphate hydrolases"/>
    <property type="match status" value="1"/>
</dbReference>
<evidence type="ECO:0000256" key="27">
    <source>
        <dbReference type="ARBA" id="ARBA00023157"/>
    </source>
</evidence>
<dbReference type="GO" id="GO:0016972">
    <property type="term" value="F:thiol oxidase activity"/>
    <property type="evidence" value="ECO:0007669"/>
    <property type="project" value="UniProtKB-EC"/>
</dbReference>
<accession>A0A7R9AAI8</accession>
<evidence type="ECO:0000256" key="11">
    <source>
        <dbReference type="ARBA" id="ARBA00022679"/>
    </source>
</evidence>
<dbReference type="Gene3D" id="3.90.550.10">
    <property type="entry name" value="Spore Coat Polysaccharide Biosynthesis Protein SpsA, Chain A"/>
    <property type="match status" value="1"/>
</dbReference>
<evidence type="ECO:0000256" key="32">
    <source>
        <dbReference type="RuleBase" id="RU004070"/>
    </source>
</evidence>
<dbReference type="InterPro" id="IPR015338">
    <property type="entry name" value="GT64_dom"/>
</dbReference>
<keyword evidence="22" id="KW-1133">Transmembrane helix</keyword>
<evidence type="ECO:0000256" key="15">
    <source>
        <dbReference type="ARBA" id="ARBA00022741"/>
    </source>
</evidence>
<keyword evidence="20 32" id="KW-0067">ATP-binding</keyword>
<dbReference type="GO" id="GO:0015012">
    <property type="term" value="P:heparan sulfate proteoglycan biosynthetic process"/>
    <property type="evidence" value="ECO:0007669"/>
    <property type="project" value="UniProtKB-ARBA"/>
</dbReference>
<evidence type="ECO:0000256" key="28">
    <source>
        <dbReference type="ARBA" id="ARBA00023180"/>
    </source>
</evidence>
<dbReference type="InterPro" id="IPR027417">
    <property type="entry name" value="P-loop_NTPase"/>
</dbReference>
<keyword evidence="30" id="KW-0539">Nucleus</keyword>
<comment type="catalytic activity">
    <reaction evidence="31">
        <text>3-O-(beta-D-GlcA-(1-&gt;3)-beta-D-Gal-(1-&gt;3)-beta-D-Gal-(1-&gt;4)-beta-D-Xyl)-L-seryl-[protein] + UDP-N-acetyl-alpha-D-glucosamine = 3-O-(alpha-D-GlcNAc-(1-&gt;4)-beta-D-GlcA-(1-&gt;3)-beta-D-Gal-(1-&gt;3)-beta-D-Gal-(1-&gt;4)-beta-D-Xyl)-L-seryl-[protein] + UDP + H(+)</text>
        <dbReference type="Rhea" id="RHEA:16221"/>
        <dbReference type="Rhea" id="RHEA-COMP:12573"/>
        <dbReference type="Rhea" id="RHEA-COMP:12574"/>
        <dbReference type="ChEBI" id="CHEBI:15378"/>
        <dbReference type="ChEBI" id="CHEBI:57705"/>
        <dbReference type="ChEBI" id="CHEBI:58223"/>
        <dbReference type="ChEBI" id="CHEBI:132093"/>
        <dbReference type="ChEBI" id="CHEBI:132104"/>
        <dbReference type="EC" id="2.4.1.223"/>
    </reaction>
</comment>
<proteinExistence type="inferred from homology"/>
<feature type="compositionally biased region" description="Acidic residues" evidence="35">
    <location>
        <begin position="1595"/>
        <end position="1606"/>
    </location>
</feature>
<evidence type="ECO:0000256" key="9">
    <source>
        <dbReference type="ARBA" id="ARBA00022630"/>
    </source>
</evidence>
<evidence type="ECO:0000256" key="6">
    <source>
        <dbReference type="ARBA" id="ARBA00005093"/>
    </source>
</evidence>
<dbReference type="InterPro" id="IPR012340">
    <property type="entry name" value="NA-bd_OB-fold"/>
</dbReference>
<feature type="region of interest" description="Disordered" evidence="35">
    <location>
        <begin position="1588"/>
        <end position="1661"/>
    </location>
</feature>
<evidence type="ECO:0000256" key="13">
    <source>
        <dbReference type="ARBA" id="ARBA00022705"/>
    </source>
</evidence>
<dbReference type="PRINTS" id="PR01657">
    <property type="entry name" value="MCMFAMILY"/>
</dbReference>
<dbReference type="GO" id="GO:0003697">
    <property type="term" value="F:single-stranded DNA binding"/>
    <property type="evidence" value="ECO:0007669"/>
    <property type="project" value="TreeGrafter"/>
</dbReference>
<gene>
    <name evidence="38" type="ORF">DSTB1V02_LOCUS10364</name>
</gene>
<dbReference type="InterPro" id="IPR031327">
    <property type="entry name" value="MCM"/>
</dbReference>
<evidence type="ECO:0000256" key="12">
    <source>
        <dbReference type="ARBA" id="ARBA00022692"/>
    </source>
</evidence>
<keyword evidence="13" id="KW-0235">DNA replication</keyword>
<dbReference type="Gene3D" id="3.40.50.300">
    <property type="entry name" value="P-loop containing nucleotide triphosphate hydrolases"/>
    <property type="match status" value="1"/>
</dbReference>
<dbReference type="CDD" id="cd17754">
    <property type="entry name" value="MCM3"/>
    <property type="match status" value="1"/>
</dbReference>
<dbReference type="GO" id="GO:0042555">
    <property type="term" value="C:MCM complex"/>
    <property type="evidence" value="ECO:0007669"/>
    <property type="project" value="InterPro"/>
</dbReference>
<dbReference type="PANTHER" id="PTHR11630">
    <property type="entry name" value="DNA REPLICATION LICENSING FACTOR MCM FAMILY MEMBER"/>
    <property type="match status" value="1"/>
</dbReference>
<feature type="compositionally biased region" description="Acidic residues" evidence="35">
    <location>
        <begin position="1629"/>
        <end position="1640"/>
    </location>
</feature>
<dbReference type="Pfam" id="PF23191">
    <property type="entry name" value="WHD_MCM3_C"/>
    <property type="match status" value="1"/>
</dbReference>
<evidence type="ECO:0000256" key="20">
    <source>
        <dbReference type="ARBA" id="ARBA00022840"/>
    </source>
</evidence>
<dbReference type="Gene3D" id="1.20.120.310">
    <property type="entry name" value="ERV/ALR sulfhydryl oxidase domain"/>
    <property type="match status" value="1"/>
</dbReference>
<dbReference type="GO" id="GO:0005634">
    <property type="term" value="C:nucleus"/>
    <property type="evidence" value="ECO:0007669"/>
    <property type="project" value="UniProtKB-SubCell"/>
</dbReference>
<evidence type="ECO:0000256" key="21">
    <source>
        <dbReference type="ARBA" id="ARBA00022968"/>
    </source>
</evidence>
<dbReference type="InterPro" id="IPR001208">
    <property type="entry name" value="MCM_dom"/>
</dbReference>
<feature type="domain" description="MCM C-terminal AAA(+) ATPase" evidence="36">
    <location>
        <begin position="1221"/>
        <end position="1427"/>
    </location>
</feature>
<keyword evidence="24" id="KW-0333">Golgi apparatus</keyword>
<dbReference type="PANTHER" id="PTHR11630:SF46">
    <property type="entry name" value="DNA REPLICATION LICENSING FACTOR MCM3-RELATED"/>
    <property type="match status" value="1"/>
</dbReference>
<name>A0A7R9AAI8_9CRUS</name>
<evidence type="ECO:0000256" key="26">
    <source>
        <dbReference type="ARBA" id="ARBA00023136"/>
    </source>
</evidence>
<reference evidence="38" key="1">
    <citation type="submission" date="2020-11" db="EMBL/GenBank/DDBJ databases">
        <authorList>
            <person name="Tran Van P."/>
        </authorList>
    </citation>
    <scope>NUCLEOTIDE SEQUENCE</scope>
</reference>
<dbReference type="SUPFAM" id="SSF69000">
    <property type="entry name" value="FAD-dependent thiol oxidase"/>
    <property type="match status" value="1"/>
</dbReference>
<dbReference type="Proteomes" id="UP000677054">
    <property type="component" value="Unassembled WGS sequence"/>
</dbReference>
<evidence type="ECO:0000313" key="38">
    <source>
        <dbReference type="EMBL" id="CAD7250593.1"/>
    </source>
</evidence>
<dbReference type="Pfam" id="PF17207">
    <property type="entry name" value="MCM_OB"/>
    <property type="match status" value="1"/>
</dbReference>
<keyword evidence="12" id="KW-0812">Transmembrane</keyword>
<feature type="coiled-coil region" evidence="34">
    <location>
        <begin position="40"/>
        <end position="88"/>
    </location>
</feature>
<evidence type="ECO:0000256" key="29">
    <source>
        <dbReference type="ARBA" id="ARBA00023211"/>
    </source>
</evidence>
<dbReference type="InterPro" id="IPR003593">
    <property type="entry name" value="AAA+_ATPase"/>
</dbReference>
<comment type="cofactor">
    <cofactor evidence="2 33">
        <name>FAD</name>
        <dbReference type="ChEBI" id="CHEBI:57692"/>
    </cofactor>
</comment>
<evidence type="ECO:0000259" key="37">
    <source>
        <dbReference type="PROSITE" id="PS51324"/>
    </source>
</evidence>
<evidence type="ECO:0000256" key="33">
    <source>
        <dbReference type="RuleBase" id="RU371123"/>
    </source>
</evidence>
<keyword evidence="11" id="KW-0808">Transferase</keyword>
<dbReference type="InterPro" id="IPR029044">
    <property type="entry name" value="Nucleotide-diphossugar_trans"/>
</dbReference>
<keyword evidence="26" id="KW-0472">Membrane</keyword>
<dbReference type="GO" id="GO:1902975">
    <property type="term" value="P:mitotic DNA replication initiation"/>
    <property type="evidence" value="ECO:0007669"/>
    <property type="project" value="TreeGrafter"/>
</dbReference>
<evidence type="ECO:0000256" key="10">
    <source>
        <dbReference type="ARBA" id="ARBA00022676"/>
    </source>
</evidence>
<evidence type="ECO:0000256" key="1">
    <source>
        <dbReference type="ARBA" id="ARBA00001936"/>
    </source>
</evidence>
<dbReference type="InterPro" id="IPR008046">
    <property type="entry name" value="Mcm3"/>
</dbReference>
<keyword evidence="21" id="KW-0735">Signal-anchor</keyword>
<dbReference type="GO" id="GO:0006271">
    <property type="term" value="P:DNA strand elongation involved in DNA replication"/>
    <property type="evidence" value="ECO:0007669"/>
    <property type="project" value="TreeGrafter"/>
</dbReference>
<dbReference type="GO" id="GO:0046872">
    <property type="term" value="F:metal ion binding"/>
    <property type="evidence" value="ECO:0007669"/>
    <property type="project" value="UniProtKB-KW"/>
</dbReference>
<evidence type="ECO:0000256" key="5">
    <source>
        <dbReference type="ARBA" id="ARBA00004648"/>
    </source>
</evidence>
<keyword evidence="25 32" id="KW-0238">DNA-binding</keyword>
<evidence type="ECO:0000256" key="7">
    <source>
        <dbReference type="ARBA" id="ARBA00008010"/>
    </source>
</evidence>
<keyword evidence="10" id="KW-0328">Glycosyltransferase</keyword>
<keyword evidence="29" id="KW-0464">Manganese</keyword>
<evidence type="ECO:0000256" key="24">
    <source>
        <dbReference type="ARBA" id="ARBA00023034"/>
    </source>
</evidence>
<dbReference type="PROSITE" id="PS51324">
    <property type="entry name" value="ERV_ALR"/>
    <property type="match status" value="1"/>
</dbReference>
<dbReference type="InterPro" id="IPR017905">
    <property type="entry name" value="ERV/ALR_sulphydryl_oxidase"/>
</dbReference>
<sequence>MMVSDDSESQLYGSMRQLKMRLEYLSSIDTNEAYDLKKSINEMLNIQVSVNNELKNLEQKRLQLKEEIAQYNQNLENLKVQVSTQQAILGQIDSSIKQAQLTKSELDKFLPRLYYPARTLRPLEVDPVFPSPNTTHSLSCKMHHCFDYAKCSLTGGMPFQFQVFPDGEEHILAKKFVRAAALEVGSISDNSSVPVKCVNFVVLENPVTPEICSIPSWKGDGRNHILVMIQEDLIPRSVEPIGRAMNAQSYATEWTFRPGFDIVIPPLLSSVEDDLPLMSPARRVMFLSFLGEFLPTNDSVVEPQSKSENQTMGVQSMNSIAHLIVNTLRNLQGHTTGDRFLFQFKCSPADHDSYFPLQSDWKLCGSRTVRHKVLRDSTFSLIVAPLNDSIITTPTLIYRLVEALQLGAVPVIIGDHVQLPFAETIAWKSAVVVLPISRITELHFYLRAFSDTDILAMRRQGRMIYDTYLCSLGAIIKTLVALMRYRLNIPPLPVPEAPSPSAFNASFVPLKTAPILLGEEPDEDLGPIEVDINPLVPPSPKFMRNFSHLLLNRHEMWNVYFDPFHLYPTLPFDPLLPSEAKFTGSELGFRPIGNGAGGSGKEFAEALGGNYPKEKFTIVMLTYKREQVMMSALSRLHSLPYLHKVVLVWNSPDPPAPTLRWPDIGVPIHVIYTGKNSLNNRFLPYEAIETDAILSIDDDAHLRHDEIIFGFRVWREARDRIVGFPGRFHAWDLNYGGWNYNSNYSCELSMVLTGAAFFHKYYAYQYSYVMPQAIRDKVDEFMNCEDIAMNLLVSHLTRKPPIKVTSRWTFRCPGCSLSLSEEESHFEERHLCMNFFTKRSKGGSGSCGRICTISRKDSKVDSGDGDQVDKNSTIPFRENTIHDDCPLNVKTLGRSSWNLLHTMAAYYPEKPTETIQTEANAFMHLFTYLYPCFHCSQDFSEELKRHPPDVTSRKVFTKWLCDRHNFVNEKLGKPMFDCALCHVLNFNFSLTFPSRSMDVDVDQRIRDIQREYLNFLDDEDDQGIYSELVKDMITNKNVRLIVDINDLRRKLPQRAAGLLENAFEEQGAFQKALMEFVAAADATYAKDHEAFFVGFEGSFGSRHDEDGNPLETEYGLSTYKDHQTLSIQEMPEKAPAGQLPRSVDIILDNDLVDACKPGDRVQIVGTFRCLPSKQGGVTSGSFRTVLIANNVCLLSKEANPCITAEDVRKCKRFAKSHGGAVFDKLAHSIAPSIHGHEYIKKAVLCMLLGGLEKHLPNGTRLRGDINILLIGDPSVAKSQLLRYVLHTAPRAITTTGRGSSGVGLTAAVTSDPETGERRLEAGAMVLADRGIVCIDEFDKMSDIDRTAIHEVMEQGRVTISKAGIHAQLNARCSVLAAANPVYGRYDQYRAPMENIGMQDSLLSRFDLLFIVLDQIDPENDRRISDHVLSVQTFRGPGEQDGEPLPLGLGVDILTTRDLEKEDRGTEGTVIYEKQDLIPTSGKRDQIVSLEFLRKYIHIARVLKPQLTDEASEAIANEYARLRSYDTESSDVARTQPVTARALETLIRLSTAHAKARLSKSVEIQDAKSAIELVQFAYFKKVLEREKLSRSRKQDDVEDDDMADENESQTSSRKKKGGRQVRGSQVSDPYEFDGMEEEEEIPPLSPSSGTRTRRGPRAVRDEPMDIVAPGENLDSHSHIQPARLKAFKATLTRVFRERRAQRLPAEDVKAVLDLEYTGPDAFTTEEVNEALQKMEEDNQIMQANNWVYLI</sequence>
<evidence type="ECO:0000256" key="19">
    <source>
        <dbReference type="ARBA" id="ARBA00022827"/>
    </source>
</evidence>
<keyword evidence="28" id="KW-0325">Glycoprotein</keyword>
<dbReference type="Gene3D" id="2.40.50.140">
    <property type="entry name" value="Nucleic acid-binding proteins"/>
    <property type="match status" value="1"/>
</dbReference>
<comment type="pathway">
    <text evidence="6">Glycan metabolism; heparan sulfate biosynthesis.</text>
</comment>
<keyword evidence="39" id="KW-1185">Reference proteome</keyword>
<comment type="catalytic activity">
    <reaction evidence="33">
        <text>2 R'C(R)SH + O2 = R'C(R)S-S(R)CR' + H2O2</text>
        <dbReference type="Rhea" id="RHEA:17357"/>
        <dbReference type="ChEBI" id="CHEBI:15379"/>
        <dbReference type="ChEBI" id="CHEBI:16240"/>
        <dbReference type="ChEBI" id="CHEBI:16520"/>
        <dbReference type="ChEBI" id="CHEBI:17412"/>
        <dbReference type="EC" id="1.8.3.2"/>
    </reaction>
</comment>
<feature type="domain" description="ERV/ALR sulfhydryl oxidase" evidence="37">
    <location>
        <begin position="885"/>
        <end position="986"/>
    </location>
</feature>
<keyword evidence="19 33" id="KW-0274">FAD</keyword>
<evidence type="ECO:0000256" key="35">
    <source>
        <dbReference type="SAM" id="MobiDB-lite"/>
    </source>
</evidence>
<keyword evidence="23 33" id="KW-0560">Oxidoreductase</keyword>
<dbReference type="Pfam" id="PF14551">
    <property type="entry name" value="MCM_N"/>
    <property type="match status" value="1"/>
</dbReference>
<evidence type="ECO:0000256" key="31">
    <source>
        <dbReference type="ARBA" id="ARBA00050948"/>
    </source>
</evidence>
<dbReference type="EMBL" id="CAJPEV010002951">
    <property type="protein sequence ID" value="CAG0898515.1"/>
    <property type="molecule type" value="Genomic_DNA"/>
</dbReference>
<evidence type="ECO:0000256" key="18">
    <source>
        <dbReference type="ARBA" id="ARBA00022824"/>
    </source>
</evidence>
<dbReference type="FunFam" id="3.30.1640.10:FF:000002">
    <property type="entry name" value="DNA helicase"/>
    <property type="match status" value="1"/>
</dbReference>
<dbReference type="GO" id="GO:0016787">
    <property type="term" value="F:hydrolase activity"/>
    <property type="evidence" value="ECO:0007669"/>
    <property type="project" value="UniProtKB-KW"/>
</dbReference>
<dbReference type="PRINTS" id="PR01659">
    <property type="entry name" value="MCMPROTEIN3"/>
</dbReference>
<evidence type="ECO:0000256" key="17">
    <source>
        <dbReference type="ARBA" id="ARBA00022806"/>
    </source>
</evidence>
<dbReference type="InterPro" id="IPR018525">
    <property type="entry name" value="MCM_CS"/>
</dbReference>
<dbReference type="Pfam" id="PF00493">
    <property type="entry name" value="MCM"/>
    <property type="match status" value="1"/>
</dbReference>
<dbReference type="InterPro" id="IPR036774">
    <property type="entry name" value="ERV/ALR_sulphydryl_oxid_sf"/>
</dbReference>
<evidence type="ECO:0000256" key="3">
    <source>
        <dbReference type="ARBA" id="ARBA00004123"/>
    </source>
</evidence>
<evidence type="ECO:0000256" key="14">
    <source>
        <dbReference type="ARBA" id="ARBA00022723"/>
    </source>
</evidence>
<dbReference type="Pfam" id="PF04777">
    <property type="entry name" value="Evr1_Alr"/>
    <property type="match status" value="1"/>
</dbReference>
<keyword evidence="16" id="KW-0378">Hydrolase</keyword>
<protein>
    <recommendedName>
        <fullName evidence="33">Sulfhydryl oxidase</fullName>
        <ecNumber evidence="33">1.8.3.2</ecNumber>
    </recommendedName>
</protein>
<dbReference type="GO" id="GO:0005524">
    <property type="term" value="F:ATP binding"/>
    <property type="evidence" value="ECO:0007669"/>
    <property type="project" value="UniProtKB-KW"/>
</dbReference>
<dbReference type="InterPro" id="IPR033762">
    <property type="entry name" value="MCM_OB"/>
</dbReference>
<dbReference type="GO" id="GO:0001888">
    <property type="term" value="F:glucuronyl-galactosyl-proteoglycan 4-alpha-N-acetylglucosaminyltransferase activity"/>
    <property type="evidence" value="ECO:0007669"/>
    <property type="project" value="UniProtKB-EC"/>
</dbReference>
<dbReference type="OrthoDB" id="1882346at2759"/>
<evidence type="ECO:0000256" key="23">
    <source>
        <dbReference type="ARBA" id="ARBA00023002"/>
    </source>
</evidence>
<dbReference type="FunFam" id="3.90.550.10:FF:000033">
    <property type="entry name" value="Exostosin-like glycosyltransferase 3"/>
    <property type="match status" value="1"/>
</dbReference>
<evidence type="ECO:0000313" key="39">
    <source>
        <dbReference type="Proteomes" id="UP000677054"/>
    </source>
</evidence>
<evidence type="ECO:0000256" key="22">
    <source>
        <dbReference type="ARBA" id="ARBA00022989"/>
    </source>
</evidence>
<dbReference type="EMBL" id="LR902468">
    <property type="protein sequence ID" value="CAD7250593.1"/>
    <property type="molecule type" value="Genomic_DNA"/>
</dbReference>
<evidence type="ECO:0000256" key="16">
    <source>
        <dbReference type="ARBA" id="ARBA00022801"/>
    </source>
</evidence>
<keyword evidence="9 33" id="KW-0285">Flavoprotein</keyword>
<dbReference type="GO" id="GO:0005789">
    <property type="term" value="C:endoplasmic reticulum membrane"/>
    <property type="evidence" value="ECO:0007669"/>
    <property type="project" value="UniProtKB-SubCell"/>
</dbReference>
<dbReference type="Gene3D" id="3.30.1640.10">
    <property type="entry name" value="mini-chromosome maintenance (MCM) complex, chain A, domain 1"/>
    <property type="match status" value="1"/>
</dbReference>
<dbReference type="InterPro" id="IPR056575">
    <property type="entry name" value="WH_MCM3_C"/>
</dbReference>
<dbReference type="SUPFAM" id="SSF53448">
    <property type="entry name" value="Nucleotide-diphospho-sugar transferases"/>
    <property type="match status" value="1"/>
</dbReference>
<dbReference type="GO" id="GO:0000727">
    <property type="term" value="P:double-strand break repair via break-induced replication"/>
    <property type="evidence" value="ECO:0007669"/>
    <property type="project" value="TreeGrafter"/>
</dbReference>
<evidence type="ECO:0000256" key="2">
    <source>
        <dbReference type="ARBA" id="ARBA00001974"/>
    </source>
</evidence>
<evidence type="ECO:0000259" key="36">
    <source>
        <dbReference type="PROSITE" id="PS50051"/>
    </source>
</evidence>
<dbReference type="GO" id="GO:0017116">
    <property type="term" value="F:single-stranded DNA helicase activity"/>
    <property type="evidence" value="ECO:0007669"/>
    <property type="project" value="TreeGrafter"/>
</dbReference>
<keyword evidence="14" id="KW-0479">Metal-binding</keyword>
<organism evidence="38">
    <name type="scientific">Darwinula stevensoni</name>
    <dbReference type="NCBI Taxonomy" id="69355"/>
    <lineage>
        <taxon>Eukaryota</taxon>
        <taxon>Metazoa</taxon>
        <taxon>Ecdysozoa</taxon>
        <taxon>Arthropoda</taxon>
        <taxon>Crustacea</taxon>
        <taxon>Oligostraca</taxon>
        <taxon>Ostracoda</taxon>
        <taxon>Podocopa</taxon>
        <taxon>Podocopida</taxon>
        <taxon>Darwinulocopina</taxon>
        <taxon>Darwinuloidea</taxon>
        <taxon>Darwinulidae</taxon>
        <taxon>Darwinula</taxon>
    </lineage>
</organism>
<dbReference type="PROSITE" id="PS00847">
    <property type="entry name" value="MCM_1"/>
    <property type="match status" value="1"/>
</dbReference>
<comment type="similarity">
    <text evidence="7 32">Belongs to the MCM family.</text>
</comment>
<dbReference type="InterPro" id="IPR040911">
    <property type="entry name" value="Exostosin_GT47"/>
</dbReference>
<comment type="cofactor">
    <cofactor evidence="1">
        <name>Mn(2+)</name>
        <dbReference type="ChEBI" id="CHEBI:29035"/>
    </cofactor>
</comment>
<dbReference type="Pfam" id="PF03016">
    <property type="entry name" value="Exostosin_GT47"/>
    <property type="match status" value="1"/>
</dbReference>
<dbReference type="FunFam" id="3.40.50.300:FF:000234">
    <property type="entry name" value="DNA helicase"/>
    <property type="match status" value="1"/>
</dbReference>
<dbReference type="PROSITE" id="PS50051">
    <property type="entry name" value="MCM_2"/>
    <property type="match status" value="1"/>
</dbReference>
<comment type="subcellular location">
    <subcellularLocation>
        <location evidence="5">Endoplasmic reticulum membrane</location>
        <topology evidence="5">Single-pass type II membrane protein</topology>
    </subcellularLocation>
    <subcellularLocation>
        <location evidence="4">Golgi apparatus</location>
    </subcellularLocation>
    <subcellularLocation>
        <location evidence="3">Nucleus</location>
    </subcellularLocation>
</comment>
<dbReference type="SMART" id="SM00350">
    <property type="entry name" value="MCM"/>
    <property type="match status" value="1"/>
</dbReference>
<comment type="similarity">
    <text evidence="8">Belongs to the glycosyltransferase 47 family.</text>
</comment>
<keyword evidence="18" id="KW-0256">Endoplasmic reticulum</keyword>
<dbReference type="Pfam" id="PF09258">
    <property type="entry name" value="Glyco_transf_64"/>
    <property type="match status" value="1"/>
</dbReference>
<dbReference type="SMART" id="SM00382">
    <property type="entry name" value="AAA"/>
    <property type="match status" value="1"/>
</dbReference>
<evidence type="ECO:0000256" key="34">
    <source>
        <dbReference type="SAM" id="Coils"/>
    </source>
</evidence>
<dbReference type="InterPro" id="IPR041562">
    <property type="entry name" value="MCM_lid"/>
</dbReference>
<keyword evidence="17" id="KW-0347">Helicase</keyword>
<dbReference type="GO" id="GO:0005794">
    <property type="term" value="C:Golgi apparatus"/>
    <property type="evidence" value="ECO:0007669"/>
    <property type="project" value="UniProtKB-SubCell"/>
</dbReference>
<keyword evidence="27" id="KW-1015">Disulfide bond</keyword>
<evidence type="ECO:0000256" key="25">
    <source>
        <dbReference type="ARBA" id="ARBA00023125"/>
    </source>
</evidence>
<evidence type="ECO:0000256" key="4">
    <source>
        <dbReference type="ARBA" id="ARBA00004555"/>
    </source>
</evidence>